<dbReference type="AlphaFoldDB" id="A0AAU9J033"/>
<gene>
    <name evidence="2" type="ORF">BSTOLATCC_MIC23427</name>
</gene>
<dbReference type="Gene3D" id="1.10.287.1490">
    <property type="match status" value="1"/>
</dbReference>
<evidence type="ECO:0008006" key="4">
    <source>
        <dbReference type="Google" id="ProtNLM"/>
    </source>
</evidence>
<name>A0AAU9J033_9CILI</name>
<feature type="coiled-coil region" evidence="1">
    <location>
        <begin position="94"/>
        <end position="135"/>
    </location>
</feature>
<evidence type="ECO:0000313" key="2">
    <source>
        <dbReference type="EMBL" id="CAG9319218.1"/>
    </source>
</evidence>
<feature type="coiled-coil region" evidence="1">
    <location>
        <begin position="180"/>
        <end position="214"/>
    </location>
</feature>
<dbReference type="InterPro" id="IPR011011">
    <property type="entry name" value="Znf_FYVE_PHD"/>
</dbReference>
<keyword evidence="1" id="KW-0175">Coiled coil</keyword>
<evidence type="ECO:0000256" key="1">
    <source>
        <dbReference type="SAM" id="Coils"/>
    </source>
</evidence>
<dbReference type="EMBL" id="CAJZBQ010000022">
    <property type="protein sequence ID" value="CAG9319218.1"/>
    <property type="molecule type" value="Genomic_DNA"/>
</dbReference>
<dbReference type="SUPFAM" id="SSF57903">
    <property type="entry name" value="FYVE/PHD zinc finger"/>
    <property type="match status" value="1"/>
</dbReference>
<comment type="caution">
    <text evidence="2">The sequence shown here is derived from an EMBL/GenBank/DDBJ whole genome shotgun (WGS) entry which is preliminary data.</text>
</comment>
<proteinExistence type="predicted"/>
<sequence length="288" mass="33761">MRKHAYTLVQTLPKMLDTSLEFNDDSNKPSKNEKCYICTKKPQNSRKTLKCRQCNQWFCKDHARKNADERFLICLNCFKANIHQELTHQATLQINDLKNCIQESNSRKNQLRKDINHKKTQIEKLEIQINNKNSINNLEITQRKIEQESLMTNALTKEIETLERVLESSKSSEKENKMRLESIEGEIEEVEKYTNFMREEKNKLLTRYDELNKDMRDTVPYGRLKQAVCPKCCVKIKRRFRDQLLYGLRTEGTDSMIESVLAAKASFKAMSETDKMSTSGDACHCIIF</sequence>
<accession>A0AAU9J033</accession>
<organism evidence="2 3">
    <name type="scientific">Blepharisma stoltei</name>
    <dbReference type="NCBI Taxonomy" id="1481888"/>
    <lineage>
        <taxon>Eukaryota</taxon>
        <taxon>Sar</taxon>
        <taxon>Alveolata</taxon>
        <taxon>Ciliophora</taxon>
        <taxon>Postciliodesmatophora</taxon>
        <taxon>Heterotrichea</taxon>
        <taxon>Heterotrichida</taxon>
        <taxon>Blepharismidae</taxon>
        <taxon>Blepharisma</taxon>
    </lineage>
</organism>
<reference evidence="2" key="1">
    <citation type="submission" date="2021-09" db="EMBL/GenBank/DDBJ databases">
        <authorList>
            <consortium name="AG Swart"/>
            <person name="Singh M."/>
            <person name="Singh A."/>
            <person name="Seah K."/>
            <person name="Emmerich C."/>
        </authorList>
    </citation>
    <scope>NUCLEOTIDE SEQUENCE</scope>
    <source>
        <strain evidence="2">ATCC30299</strain>
    </source>
</reference>
<dbReference type="Proteomes" id="UP001162131">
    <property type="component" value="Unassembled WGS sequence"/>
</dbReference>
<protein>
    <recommendedName>
        <fullName evidence="4">FYVE-type domain-containing protein</fullName>
    </recommendedName>
</protein>
<keyword evidence="3" id="KW-1185">Reference proteome</keyword>
<evidence type="ECO:0000313" key="3">
    <source>
        <dbReference type="Proteomes" id="UP001162131"/>
    </source>
</evidence>